<protein>
    <submittedName>
        <fullName evidence="1">ABC-type polysaccharide/polyol phosphate export permease</fullName>
    </submittedName>
</protein>
<dbReference type="RefSeq" id="WP_184969502.1">
    <property type="nucleotide sequence ID" value="NZ_JACHIN010000011.1"/>
</dbReference>
<name>A0A7W8A900_9ACTN</name>
<sequence>MIFPARATFRGLGDLSGFVGISWAARTHSGPPKTPSRFAENQPFTPVIETLRALLTDAPLGDSLTRSIAWSAAIALLGYLWAKKLYNRDPGK</sequence>
<reference evidence="1 2" key="1">
    <citation type="submission" date="2020-08" db="EMBL/GenBank/DDBJ databases">
        <title>Genomic Encyclopedia of Type Strains, Phase IV (KMG-IV): sequencing the most valuable type-strain genomes for metagenomic binning, comparative biology and taxonomic classification.</title>
        <authorList>
            <person name="Goeker M."/>
        </authorList>
    </citation>
    <scope>NUCLEOTIDE SEQUENCE [LARGE SCALE GENOMIC DNA]</scope>
    <source>
        <strain evidence="1 2">DSM 45385</strain>
    </source>
</reference>
<proteinExistence type="predicted"/>
<gene>
    <name evidence="1" type="ORF">HNR40_007336</name>
</gene>
<evidence type="ECO:0000313" key="1">
    <source>
        <dbReference type="EMBL" id="MBB5081841.1"/>
    </source>
</evidence>
<dbReference type="Proteomes" id="UP000568380">
    <property type="component" value="Unassembled WGS sequence"/>
</dbReference>
<accession>A0A7W8A900</accession>
<evidence type="ECO:0000313" key="2">
    <source>
        <dbReference type="Proteomes" id="UP000568380"/>
    </source>
</evidence>
<organism evidence="1 2">
    <name type="scientific">Nonomuraea endophytica</name>
    <dbReference type="NCBI Taxonomy" id="714136"/>
    <lineage>
        <taxon>Bacteria</taxon>
        <taxon>Bacillati</taxon>
        <taxon>Actinomycetota</taxon>
        <taxon>Actinomycetes</taxon>
        <taxon>Streptosporangiales</taxon>
        <taxon>Streptosporangiaceae</taxon>
        <taxon>Nonomuraea</taxon>
    </lineage>
</organism>
<dbReference type="EMBL" id="JACHIN010000011">
    <property type="protein sequence ID" value="MBB5081841.1"/>
    <property type="molecule type" value="Genomic_DNA"/>
</dbReference>
<comment type="caution">
    <text evidence="1">The sequence shown here is derived from an EMBL/GenBank/DDBJ whole genome shotgun (WGS) entry which is preliminary data.</text>
</comment>
<keyword evidence="2" id="KW-1185">Reference proteome</keyword>
<dbReference type="AlphaFoldDB" id="A0A7W8A900"/>